<name>A0AAD6CL33_9EURO</name>
<keyword evidence="2" id="KW-0560">Oxidoreductase</keyword>
<dbReference type="InterPro" id="IPR020843">
    <property type="entry name" value="ER"/>
</dbReference>
<evidence type="ECO:0000313" key="5">
    <source>
        <dbReference type="Proteomes" id="UP001220324"/>
    </source>
</evidence>
<gene>
    <name evidence="4" type="ORF">N7494_011891</name>
</gene>
<dbReference type="SMART" id="SM00829">
    <property type="entry name" value="PKS_ER"/>
    <property type="match status" value="1"/>
</dbReference>
<feature type="domain" description="Enoyl reductase (ER)" evidence="3">
    <location>
        <begin position="13"/>
        <end position="326"/>
    </location>
</feature>
<comment type="similarity">
    <text evidence="1">Belongs to the zinc-containing alcohol dehydrogenase family.</text>
</comment>
<comment type="caution">
    <text evidence="4">The sequence shown here is derived from an EMBL/GenBank/DDBJ whole genome shotgun (WGS) entry which is preliminary data.</text>
</comment>
<dbReference type="Proteomes" id="UP001220324">
    <property type="component" value="Unassembled WGS sequence"/>
</dbReference>
<dbReference type="Pfam" id="PF08240">
    <property type="entry name" value="ADH_N"/>
    <property type="match status" value="1"/>
</dbReference>
<dbReference type="InterPro" id="IPR013154">
    <property type="entry name" value="ADH-like_N"/>
</dbReference>
<evidence type="ECO:0000256" key="2">
    <source>
        <dbReference type="ARBA" id="ARBA00023002"/>
    </source>
</evidence>
<evidence type="ECO:0000259" key="3">
    <source>
        <dbReference type="SMART" id="SM00829"/>
    </source>
</evidence>
<dbReference type="PANTHER" id="PTHR45348:SF2">
    <property type="entry name" value="ZINC-TYPE ALCOHOL DEHYDROGENASE-LIKE PROTEIN C2E1P3.01"/>
    <property type="match status" value="1"/>
</dbReference>
<dbReference type="Gene3D" id="3.90.180.10">
    <property type="entry name" value="Medium-chain alcohol dehydrogenases, catalytic domain"/>
    <property type="match status" value="1"/>
</dbReference>
<dbReference type="Gene3D" id="3.40.50.720">
    <property type="entry name" value="NAD(P)-binding Rossmann-like Domain"/>
    <property type="match status" value="1"/>
</dbReference>
<sequence length="393" mass="42007">MATHLAFVSPAKGQPFELQTRPTPKPGPGELLIAVKSVALNPADAIMRDQGLFISTYPTVIGFDMSGLVLEIGENVPTGATDDDSGSSFRPGITRVAAYSACAWKSCDPDYGAFQELCLVPWQHAVPILDDEMSWNRAATLPVAIATPLSAWDMMGIPRLGEAIASAPDSTGSADSGTDIVGEKRKNDMGRREALLIWGASSSVGTMGVQTARLLREDPSSSFAAVYATAGNANKSYVRSLGADRVFDYKDPHVVDAIVSAAQKDGLVIRYCFLATGQLTPCQAVLKAFLDDYQEGERMMKAKIGSAPRVPVDAEVVDGVETIFVMPSMVEVERLEQFRYWIGTWLGGNLAKGTIRPSPELSVEGKGLGAINDGLDKLLQGMSCTKLVIEVAE</sequence>
<dbReference type="InterPro" id="IPR011032">
    <property type="entry name" value="GroES-like_sf"/>
</dbReference>
<accession>A0AAD6CL33</accession>
<dbReference type="SUPFAM" id="SSF50129">
    <property type="entry name" value="GroES-like"/>
    <property type="match status" value="1"/>
</dbReference>
<dbReference type="PANTHER" id="PTHR45348">
    <property type="entry name" value="HYPOTHETICAL OXIDOREDUCTASE (EUROFUNG)"/>
    <property type="match status" value="1"/>
</dbReference>
<protein>
    <recommendedName>
        <fullName evidence="3">Enoyl reductase (ER) domain-containing protein</fullName>
    </recommendedName>
</protein>
<dbReference type="CDD" id="cd08249">
    <property type="entry name" value="enoyl_reductase_like"/>
    <property type="match status" value="1"/>
</dbReference>
<keyword evidence="5" id="KW-1185">Reference proteome</keyword>
<dbReference type="EMBL" id="JAQIZZ010000008">
    <property type="protein sequence ID" value="KAJ5525241.1"/>
    <property type="molecule type" value="Genomic_DNA"/>
</dbReference>
<evidence type="ECO:0000313" key="4">
    <source>
        <dbReference type="EMBL" id="KAJ5525241.1"/>
    </source>
</evidence>
<proteinExistence type="inferred from homology"/>
<organism evidence="4 5">
    <name type="scientific">Penicillium frequentans</name>
    <dbReference type="NCBI Taxonomy" id="3151616"/>
    <lineage>
        <taxon>Eukaryota</taxon>
        <taxon>Fungi</taxon>
        <taxon>Dikarya</taxon>
        <taxon>Ascomycota</taxon>
        <taxon>Pezizomycotina</taxon>
        <taxon>Eurotiomycetes</taxon>
        <taxon>Eurotiomycetidae</taxon>
        <taxon>Eurotiales</taxon>
        <taxon>Aspergillaceae</taxon>
        <taxon>Penicillium</taxon>
    </lineage>
</organism>
<evidence type="ECO:0000256" key="1">
    <source>
        <dbReference type="ARBA" id="ARBA00008072"/>
    </source>
</evidence>
<dbReference type="InterPro" id="IPR036291">
    <property type="entry name" value="NAD(P)-bd_dom_sf"/>
</dbReference>
<dbReference type="InterPro" id="IPR047122">
    <property type="entry name" value="Trans-enoyl_RdTase-like"/>
</dbReference>
<reference evidence="4 5" key="1">
    <citation type="journal article" date="2023" name="IMA Fungus">
        <title>Comparative genomic study of the Penicillium genus elucidates a diverse pangenome and 15 lateral gene transfer events.</title>
        <authorList>
            <person name="Petersen C."/>
            <person name="Sorensen T."/>
            <person name="Nielsen M.R."/>
            <person name="Sondergaard T.E."/>
            <person name="Sorensen J.L."/>
            <person name="Fitzpatrick D.A."/>
            <person name="Frisvad J.C."/>
            <person name="Nielsen K.L."/>
        </authorList>
    </citation>
    <scope>NUCLEOTIDE SEQUENCE [LARGE SCALE GENOMIC DNA]</scope>
    <source>
        <strain evidence="4 5">IBT 35679</strain>
    </source>
</reference>
<dbReference type="GO" id="GO:0016651">
    <property type="term" value="F:oxidoreductase activity, acting on NAD(P)H"/>
    <property type="evidence" value="ECO:0007669"/>
    <property type="project" value="InterPro"/>
</dbReference>
<dbReference type="AlphaFoldDB" id="A0AAD6CL33"/>
<dbReference type="SUPFAM" id="SSF51735">
    <property type="entry name" value="NAD(P)-binding Rossmann-fold domains"/>
    <property type="match status" value="1"/>
</dbReference>